<reference evidence="2 3" key="1">
    <citation type="submission" date="2018-06" db="EMBL/GenBank/DDBJ databases">
        <title>Genomic Encyclopedia of Type Strains, Phase IV (KMG-IV): sequencing the most valuable type-strain genomes for metagenomic binning, comparative biology and taxonomic classification.</title>
        <authorList>
            <person name="Goeker M."/>
        </authorList>
    </citation>
    <scope>NUCLEOTIDE SEQUENCE [LARGE SCALE GENOMIC DNA]</scope>
    <source>
        <strain evidence="2 3">DSM 24875</strain>
    </source>
</reference>
<comment type="caution">
    <text evidence="2">The sequence shown here is derived from an EMBL/GenBank/DDBJ whole genome shotgun (WGS) entry which is preliminary data.</text>
</comment>
<proteinExistence type="predicted"/>
<dbReference type="OrthoDB" id="5936191at2"/>
<keyword evidence="1" id="KW-0732">Signal</keyword>
<accession>A0A366F3B6</accession>
<organism evidence="2 3">
    <name type="scientific">Roseiarcus fermentans</name>
    <dbReference type="NCBI Taxonomy" id="1473586"/>
    <lineage>
        <taxon>Bacteria</taxon>
        <taxon>Pseudomonadati</taxon>
        <taxon>Pseudomonadota</taxon>
        <taxon>Alphaproteobacteria</taxon>
        <taxon>Hyphomicrobiales</taxon>
        <taxon>Roseiarcaceae</taxon>
        <taxon>Roseiarcus</taxon>
    </lineage>
</organism>
<dbReference type="AlphaFoldDB" id="A0A366F3B6"/>
<protein>
    <recommendedName>
        <fullName evidence="4">ClpP protease-like protein</fullName>
    </recommendedName>
</protein>
<feature type="signal peptide" evidence="1">
    <location>
        <begin position="1"/>
        <end position="27"/>
    </location>
</feature>
<evidence type="ECO:0008006" key="4">
    <source>
        <dbReference type="Google" id="ProtNLM"/>
    </source>
</evidence>
<dbReference type="SUPFAM" id="SSF52096">
    <property type="entry name" value="ClpP/crotonase"/>
    <property type="match status" value="1"/>
</dbReference>
<dbReference type="Proteomes" id="UP000253529">
    <property type="component" value="Unassembled WGS sequence"/>
</dbReference>
<evidence type="ECO:0000256" key="1">
    <source>
        <dbReference type="SAM" id="SignalP"/>
    </source>
</evidence>
<dbReference type="EMBL" id="QNRK01000023">
    <property type="protein sequence ID" value="RBP09084.1"/>
    <property type="molecule type" value="Genomic_DNA"/>
</dbReference>
<dbReference type="Gene3D" id="3.90.226.10">
    <property type="entry name" value="2-enoyl-CoA Hydratase, Chain A, domain 1"/>
    <property type="match status" value="1"/>
</dbReference>
<dbReference type="InterPro" id="IPR029045">
    <property type="entry name" value="ClpP/crotonase-like_dom_sf"/>
</dbReference>
<evidence type="ECO:0000313" key="3">
    <source>
        <dbReference type="Proteomes" id="UP000253529"/>
    </source>
</evidence>
<gene>
    <name evidence="2" type="ORF">DFR50_12355</name>
</gene>
<sequence length="223" mass="24115">MRRRASATILRLALAGFCLTGSAAAQSASMTFRVETLDGARCGARCPHVIVADGVIETSTPQAFVDFLKSGAEDRDLKRIVFFNSRGGNVVASMAFGHILRDLRIAGVVGRFRSDGDSGPFAGECLSACVYAMMGAVRRVAPPGSEVALHRMSIVETEAEGWFGQRTKRSFADAPMIAVLARYARRMGVSPALVRAAESLPPETMHVLTPEEMRRWSFAVSQF</sequence>
<name>A0A366F3B6_9HYPH</name>
<feature type="chain" id="PRO_5016909201" description="ClpP protease-like protein" evidence="1">
    <location>
        <begin position="28"/>
        <end position="223"/>
    </location>
</feature>
<evidence type="ECO:0000313" key="2">
    <source>
        <dbReference type="EMBL" id="RBP09084.1"/>
    </source>
</evidence>
<keyword evidence="3" id="KW-1185">Reference proteome</keyword>